<keyword evidence="1 2" id="KW-0597">Phosphoprotein</keyword>
<dbReference type="InterPro" id="IPR050595">
    <property type="entry name" value="Bact_response_regulator"/>
</dbReference>
<proteinExistence type="predicted"/>
<dbReference type="PANTHER" id="PTHR44591:SF24">
    <property type="entry name" value="PROTEIN-GLUTAMATE METHYLESTERASE_PROTEIN-GLUTAMINE GLUTAMINASE 1"/>
    <property type="match status" value="1"/>
</dbReference>
<evidence type="ECO:0000313" key="4">
    <source>
        <dbReference type="EMBL" id="GJE03756.1"/>
    </source>
</evidence>
<reference evidence="4" key="2">
    <citation type="submission" date="2021-08" db="EMBL/GenBank/DDBJ databases">
        <authorList>
            <person name="Tani A."/>
            <person name="Ola A."/>
            <person name="Ogura Y."/>
            <person name="Katsura K."/>
            <person name="Hayashi T."/>
        </authorList>
    </citation>
    <scope>NUCLEOTIDE SEQUENCE</scope>
    <source>
        <strain evidence="4">DSM 17168</strain>
    </source>
</reference>
<evidence type="ECO:0000256" key="1">
    <source>
        <dbReference type="ARBA" id="ARBA00022553"/>
    </source>
</evidence>
<dbReference type="EMBL" id="BPQQ01000088">
    <property type="protein sequence ID" value="GJE03756.1"/>
    <property type="molecule type" value="Genomic_DNA"/>
</dbReference>
<dbReference type="InterPro" id="IPR011006">
    <property type="entry name" value="CheY-like_superfamily"/>
</dbReference>
<name>A0ABQ4SPY8_9HYPH</name>
<accession>A0ABQ4SPY8</accession>
<evidence type="ECO:0000259" key="3">
    <source>
        <dbReference type="PROSITE" id="PS50110"/>
    </source>
</evidence>
<dbReference type="Gene3D" id="3.40.50.2300">
    <property type="match status" value="1"/>
</dbReference>
<sequence length="132" mass="15124">MSLNRPLAGCRVLVVEDEYFIGDDLLEFLTAAGATVIGPVPRLDQALDQVRNDVFEVVILDINLRGEMSFPIADEVRRQNIPFVFVTGYHKEAIPKCFADVERWEKPFNMEYFVEAIVRLRPQSRFALQPPL</sequence>
<dbReference type="Pfam" id="PF00072">
    <property type="entry name" value="Response_reg"/>
    <property type="match status" value="1"/>
</dbReference>
<dbReference type="PANTHER" id="PTHR44591">
    <property type="entry name" value="STRESS RESPONSE REGULATOR PROTEIN 1"/>
    <property type="match status" value="1"/>
</dbReference>
<reference evidence="4" key="1">
    <citation type="journal article" date="2021" name="Front. Microbiol.">
        <title>Comprehensive Comparative Genomics and Phenotyping of Methylobacterium Species.</title>
        <authorList>
            <person name="Alessa O."/>
            <person name="Ogura Y."/>
            <person name="Fujitani Y."/>
            <person name="Takami H."/>
            <person name="Hayashi T."/>
            <person name="Sahin N."/>
            <person name="Tani A."/>
        </authorList>
    </citation>
    <scope>NUCLEOTIDE SEQUENCE</scope>
    <source>
        <strain evidence="4">DSM 17168</strain>
    </source>
</reference>
<feature type="domain" description="Response regulatory" evidence="3">
    <location>
        <begin position="11"/>
        <end position="121"/>
    </location>
</feature>
<dbReference type="InterPro" id="IPR001789">
    <property type="entry name" value="Sig_transdc_resp-reg_receiver"/>
</dbReference>
<keyword evidence="5" id="KW-1185">Reference proteome</keyword>
<dbReference type="Proteomes" id="UP001055153">
    <property type="component" value="Unassembled WGS sequence"/>
</dbReference>
<evidence type="ECO:0000256" key="2">
    <source>
        <dbReference type="PROSITE-ProRule" id="PRU00169"/>
    </source>
</evidence>
<dbReference type="PROSITE" id="PS50110">
    <property type="entry name" value="RESPONSE_REGULATORY"/>
    <property type="match status" value="1"/>
</dbReference>
<comment type="caution">
    <text evidence="4">The sequence shown here is derived from an EMBL/GenBank/DDBJ whole genome shotgun (WGS) entry which is preliminary data.</text>
</comment>
<organism evidence="4 5">
    <name type="scientific">Methylobacterium isbiliense</name>
    <dbReference type="NCBI Taxonomy" id="315478"/>
    <lineage>
        <taxon>Bacteria</taxon>
        <taxon>Pseudomonadati</taxon>
        <taxon>Pseudomonadota</taxon>
        <taxon>Alphaproteobacteria</taxon>
        <taxon>Hyphomicrobiales</taxon>
        <taxon>Methylobacteriaceae</taxon>
        <taxon>Methylobacterium</taxon>
    </lineage>
</organism>
<dbReference type="SUPFAM" id="SSF52172">
    <property type="entry name" value="CheY-like"/>
    <property type="match status" value="1"/>
</dbReference>
<protein>
    <recommendedName>
        <fullName evidence="3">Response regulatory domain-containing protein</fullName>
    </recommendedName>
</protein>
<feature type="modified residue" description="4-aspartylphosphate" evidence="2">
    <location>
        <position position="61"/>
    </location>
</feature>
<evidence type="ECO:0000313" key="5">
    <source>
        <dbReference type="Proteomes" id="UP001055153"/>
    </source>
</evidence>
<gene>
    <name evidence="4" type="ORF">GMJLKIPL_5713</name>
</gene>
<dbReference type="SMART" id="SM00448">
    <property type="entry name" value="REC"/>
    <property type="match status" value="1"/>
</dbReference>